<keyword evidence="2" id="KW-1185">Reference proteome</keyword>
<reference evidence="1 2" key="1">
    <citation type="submission" date="2020-07" db="EMBL/GenBank/DDBJ databases">
        <title>Sequencing the genomes of 1000 actinobacteria strains.</title>
        <authorList>
            <person name="Klenk H.-P."/>
        </authorList>
    </citation>
    <scope>NUCLEOTIDE SEQUENCE [LARGE SCALE GENOMIC DNA]</scope>
    <source>
        <strain evidence="1 2">DSM 103164</strain>
    </source>
</reference>
<evidence type="ECO:0000313" key="2">
    <source>
        <dbReference type="Proteomes" id="UP000527616"/>
    </source>
</evidence>
<dbReference type="AlphaFoldDB" id="A0A7Z0DC11"/>
<comment type="caution">
    <text evidence="1">The sequence shown here is derived from an EMBL/GenBank/DDBJ whole genome shotgun (WGS) entry which is preliminary data.</text>
</comment>
<organism evidence="1 2">
    <name type="scientific">Naumannella cuiyingiana</name>
    <dbReference type="NCBI Taxonomy" id="1347891"/>
    <lineage>
        <taxon>Bacteria</taxon>
        <taxon>Bacillati</taxon>
        <taxon>Actinomycetota</taxon>
        <taxon>Actinomycetes</taxon>
        <taxon>Propionibacteriales</taxon>
        <taxon>Propionibacteriaceae</taxon>
        <taxon>Naumannella</taxon>
    </lineage>
</organism>
<dbReference type="InterPro" id="IPR021555">
    <property type="entry name" value="DUF3000"/>
</dbReference>
<accession>A0A7Z0DC11</accession>
<gene>
    <name evidence="1" type="ORF">GGQ54_003157</name>
</gene>
<sequence>MAAINGSEVTPAAFQRACAELARATWRAEVRIEDMPAPQRIAPHAVAISADVVRPDAPGGEEADIANGRLILLHDPAGNGAWDGTFRLVTFARAEIDAEMVADPMINPVGWSWLTEPLESRDVRFTNPSGTVTSVSSQSFGQLGDEESRAEMEIRASWTPLLDDGAGLAPHLAAWQDLLCTMAGLPPLPEGVVMITDRRRGAR</sequence>
<dbReference type="RefSeq" id="WP_179446237.1">
    <property type="nucleotide sequence ID" value="NZ_JACBZS010000001.1"/>
</dbReference>
<evidence type="ECO:0008006" key="3">
    <source>
        <dbReference type="Google" id="ProtNLM"/>
    </source>
</evidence>
<protein>
    <recommendedName>
        <fullName evidence="3">DUF3000 domain-containing protein</fullName>
    </recommendedName>
</protein>
<dbReference type="Pfam" id="PF11452">
    <property type="entry name" value="DUF3000"/>
    <property type="match status" value="1"/>
</dbReference>
<dbReference type="EMBL" id="JACBZS010000001">
    <property type="protein sequence ID" value="NYI72597.1"/>
    <property type="molecule type" value="Genomic_DNA"/>
</dbReference>
<dbReference type="Proteomes" id="UP000527616">
    <property type="component" value="Unassembled WGS sequence"/>
</dbReference>
<evidence type="ECO:0000313" key="1">
    <source>
        <dbReference type="EMBL" id="NYI72597.1"/>
    </source>
</evidence>
<name>A0A7Z0DC11_9ACTN</name>
<proteinExistence type="predicted"/>